<dbReference type="AlphaFoldDB" id="A0A0F9U1G8"/>
<feature type="transmembrane region" description="Helical" evidence="1">
    <location>
        <begin position="6"/>
        <end position="23"/>
    </location>
</feature>
<name>A0A0F9U1G8_9ZZZZ</name>
<keyword evidence="1" id="KW-0812">Transmembrane</keyword>
<evidence type="ECO:0000256" key="1">
    <source>
        <dbReference type="SAM" id="Phobius"/>
    </source>
</evidence>
<organism evidence="2">
    <name type="scientific">marine sediment metagenome</name>
    <dbReference type="NCBI Taxonomy" id="412755"/>
    <lineage>
        <taxon>unclassified sequences</taxon>
        <taxon>metagenomes</taxon>
        <taxon>ecological metagenomes</taxon>
    </lineage>
</organism>
<accession>A0A0F9U1G8</accession>
<keyword evidence="1" id="KW-0472">Membrane</keyword>
<protein>
    <submittedName>
        <fullName evidence="2">Uncharacterized protein</fullName>
    </submittedName>
</protein>
<keyword evidence="1" id="KW-1133">Transmembrane helix</keyword>
<gene>
    <name evidence="2" type="ORF">LCGC14_0263550</name>
</gene>
<reference evidence="2" key="1">
    <citation type="journal article" date="2015" name="Nature">
        <title>Complex archaea that bridge the gap between prokaryotes and eukaryotes.</title>
        <authorList>
            <person name="Spang A."/>
            <person name="Saw J.H."/>
            <person name="Jorgensen S.L."/>
            <person name="Zaremba-Niedzwiedzka K."/>
            <person name="Martijn J."/>
            <person name="Lind A.E."/>
            <person name="van Eijk R."/>
            <person name="Schleper C."/>
            <person name="Guy L."/>
            <person name="Ettema T.J."/>
        </authorList>
    </citation>
    <scope>NUCLEOTIDE SEQUENCE</scope>
</reference>
<comment type="caution">
    <text evidence="2">The sequence shown here is derived from an EMBL/GenBank/DDBJ whole genome shotgun (WGS) entry which is preliminary data.</text>
</comment>
<dbReference type="EMBL" id="LAZR01000142">
    <property type="protein sequence ID" value="KKN87085.1"/>
    <property type="molecule type" value="Genomic_DNA"/>
</dbReference>
<evidence type="ECO:0000313" key="2">
    <source>
        <dbReference type="EMBL" id="KKN87085.1"/>
    </source>
</evidence>
<proteinExistence type="predicted"/>
<sequence length="42" mass="4703">MEGLVGGLIGIVIVQFSLLWYKIGKVEQKVKDLNSNTPKEEK</sequence>